<feature type="transmembrane region" description="Helical" evidence="1">
    <location>
        <begin position="129"/>
        <end position="146"/>
    </location>
</feature>
<dbReference type="AlphaFoldDB" id="A0A2S7K7H8"/>
<feature type="transmembrane region" description="Helical" evidence="1">
    <location>
        <begin position="64"/>
        <end position="82"/>
    </location>
</feature>
<keyword evidence="3" id="KW-1185">Reference proteome</keyword>
<accession>A0A2S7K7H8</accession>
<keyword evidence="1" id="KW-0472">Membrane</keyword>
<protein>
    <submittedName>
        <fullName evidence="2">Uncharacterized protein</fullName>
    </submittedName>
</protein>
<evidence type="ECO:0000313" key="2">
    <source>
        <dbReference type="EMBL" id="PQA88442.1"/>
    </source>
</evidence>
<keyword evidence="1" id="KW-1133">Transmembrane helix</keyword>
<evidence type="ECO:0000313" key="3">
    <source>
        <dbReference type="Proteomes" id="UP000239504"/>
    </source>
</evidence>
<name>A0A2S7K7H8_9PROT</name>
<sequence>MKIANTIFAYVLAVAVTYVLSVAFYTQQVIAKMAAIGAVYSPQQKIDTFVQNFLGLAFRDQPSLGMMLAVALAIGFAVGFVVKRIIKPLAPVAYPVAGAAAVVALLVYIEGSVAGGGAGVIGGARDAVGLSLQGLAGFLGGAAFAFKRPR</sequence>
<feature type="transmembrane region" description="Helical" evidence="1">
    <location>
        <begin position="7"/>
        <end position="25"/>
    </location>
</feature>
<dbReference type="EMBL" id="PJCH01000005">
    <property type="protein sequence ID" value="PQA88442.1"/>
    <property type="molecule type" value="Genomic_DNA"/>
</dbReference>
<comment type="caution">
    <text evidence="2">The sequence shown here is derived from an EMBL/GenBank/DDBJ whole genome shotgun (WGS) entry which is preliminary data.</text>
</comment>
<gene>
    <name evidence="2" type="ORF">CW354_09125</name>
</gene>
<organism evidence="2 3">
    <name type="scientific">Hyphococcus luteus</name>
    <dbReference type="NCBI Taxonomy" id="2058213"/>
    <lineage>
        <taxon>Bacteria</taxon>
        <taxon>Pseudomonadati</taxon>
        <taxon>Pseudomonadota</taxon>
        <taxon>Alphaproteobacteria</taxon>
        <taxon>Parvularculales</taxon>
        <taxon>Parvularculaceae</taxon>
        <taxon>Hyphococcus</taxon>
    </lineage>
</organism>
<evidence type="ECO:0000256" key="1">
    <source>
        <dbReference type="SAM" id="Phobius"/>
    </source>
</evidence>
<reference evidence="2 3" key="1">
    <citation type="submission" date="2017-12" db="EMBL/GenBank/DDBJ databases">
        <authorList>
            <person name="Hurst M.R.H."/>
        </authorList>
    </citation>
    <scope>NUCLEOTIDE SEQUENCE [LARGE SCALE GENOMIC DNA]</scope>
    <source>
        <strain evidence="2 3">SY-3-19</strain>
    </source>
</reference>
<dbReference type="Proteomes" id="UP000239504">
    <property type="component" value="Unassembled WGS sequence"/>
</dbReference>
<dbReference type="OrthoDB" id="10008813at2"/>
<dbReference type="RefSeq" id="WP_104829686.1">
    <property type="nucleotide sequence ID" value="NZ_PJCH01000005.1"/>
</dbReference>
<keyword evidence="1" id="KW-0812">Transmembrane</keyword>
<proteinExistence type="predicted"/>
<feature type="transmembrane region" description="Helical" evidence="1">
    <location>
        <begin position="89"/>
        <end position="109"/>
    </location>
</feature>